<dbReference type="InterPro" id="IPR009061">
    <property type="entry name" value="DNA-bd_dom_put_sf"/>
</dbReference>
<sequence length="138" mass="16028">MDWLKIDDVAKETGLTKRTIRYYEEIGLIKSPERSDGGMRLYTEDDVQHLKNIVLARKVLGFSLQEIQEYLQIHEQVELHRSKFSSSSDDDQRTAELEQMGEAVTKQIGLLDVKIQEIARVREELVALQERITNALKR</sequence>
<dbReference type="GO" id="GO:0003677">
    <property type="term" value="F:DNA binding"/>
    <property type="evidence" value="ECO:0007669"/>
    <property type="project" value="UniProtKB-KW"/>
</dbReference>
<dbReference type="STRING" id="297318.BK138_18865"/>
<keyword evidence="1" id="KW-0238">DNA-binding</keyword>
<dbReference type="EMBL" id="MRTP01000005">
    <property type="protein sequence ID" value="OMF52982.1"/>
    <property type="molecule type" value="Genomic_DNA"/>
</dbReference>
<feature type="domain" description="HTH merR-type" evidence="3">
    <location>
        <begin position="1"/>
        <end position="73"/>
    </location>
</feature>
<evidence type="ECO:0000256" key="2">
    <source>
        <dbReference type="SAM" id="Coils"/>
    </source>
</evidence>
<evidence type="ECO:0000313" key="5">
    <source>
        <dbReference type="Proteomes" id="UP000187172"/>
    </source>
</evidence>
<dbReference type="GO" id="GO:0003700">
    <property type="term" value="F:DNA-binding transcription factor activity"/>
    <property type="evidence" value="ECO:0007669"/>
    <property type="project" value="InterPro"/>
</dbReference>
<keyword evidence="2" id="KW-0175">Coiled coil</keyword>
<protein>
    <submittedName>
        <fullName evidence="4">MerR family transcriptional regulator</fullName>
    </submittedName>
</protein>
<evidence type="ECO:0000259" key="3">
    <source>
        <dbReference type="PROSITE" id="PS50937"/>
    </source>
</evidence>
<comment type="caution">
    <text evidence="4">The sequence shown here is derived from an EMBL/GenBank/DDBJ whole genome shotgun (WGS) entry which is preliminary data.</text>
</comment>
<keyword evidence="5" id="KW-1185">Reference proteome</keyword>
<name>A0A1R1EMM3_9BACL</name>
<reference evidence="4 5" key="1">
    <citation type="submission" date="2016-11" db="EMBL/GenBank/DDBJ databases">
        <title>Paenibacillus species isolates.</title>
        <authorList>
            <person name="Beno S.M."/>
        </authorList>
    </citation>
    <scope>NUCLEOTIDE SEQUENCE [LARGE SCALE GENOMIC DNA]</scope>
    <source>
        <strain evidence="4 5">FSL R5-0378</strain>
    </source>
</reference>
<gene>
    <name evidence="4" type="ORF">BK138_18865</name>
</gene>
<dbReference type="PANTHER" id="PTHR30204">
    <property type="entry name" value="REDOX-CYCLING DRUG-SENSING TRANSCRIPTIONAL ACTIVATOR SOXR"/>
    <property type="match status" value="1"/>
</dbReference>
<dbReference type="RefSeq" id="WP_076171861.1">
    <property type="nucleotide sequence ID" value="NZ_MRTP01000005.1"/>
</dbReference>
<proteinExistence type="predicted"/>
<dbReference type="PANTHER" id="PTHR30204:SF58">
    <property type="entry name" value="HTH-TYPE TRANSCRIPTIONAL REGULATOR YFMP"/>
    <property type="match status" value="1"/>
</dbReference>
<dbReference type="InterPro" id="IPR047057">
    <property type="entry name" value="MerR_fam"/>
</dbReference>
<dbReference type="Proteomes" id="UP000187172">
    <property type="component" value="Unassembled WGS sequence"/>
</dbReference>
<dbReference type="Pfam" id="PF13411">
    <property type="entry name" value="MerR_1"/>
    <property type="match status" value="1"/>
</dbReference>
<dbReference type="SMART" id="SM00422">
    <property type="entry name" value="HTH_MERR"/>
    <property type="match status" value="1"/>
</dbReference>
<evidence type="ECO:0000256" key="1">
    <source>
        <dbReference type="ARBA" id="ARBA00023125"/>
    </source>
</evidence>
<dbReference type="SUPFAM" id="SSF46955">
    <property type="entry name" value="Putative DNA-binding domain"/>
    <property type="match status" value="1"/>
</dbReference>
<dbReference type="Gene3D" id="1.10.1660.10">
    <property type="match status" value="1"/>
</dbReference>
<organism evidence="4 5">
    <name type="scientific">Paenibacillus rhizosphaerae</name>
    <dbReference type="NCBI Taxonomy" id="297318"/>
    <lineage>
        <taxon>Bacteria</taxon>
        <taxon>Bacillati</taxon>
        <taxon>Bacillota</taxon>
        <taxon>Bacilli</taxon>
        <taxon>Bacillales</taxon>
        <taxon>Paenibacillaceae</taxon>
        <taxon>Paenibacillus</taxon>
    </lineage>
</organism>
<feature type="coiled-coil region" evidence="2">
    <location>
        <begin position="111"/>
        <end position="138"/>
    </location>
</feature>
<accession>A0A1R1EMM3</accession>
<evidence type="ECO:0000313" key="4">
    <source>
        <dbReference type="EMBL" id="OMF52982.1"/>
    </source>
</evidence>
<dbReference type="PROSITE" id="PS50937">
    <property type="entry name" value="HTH_MERR_2"/>
    <property type="match status" value="1"/>
</dbReference>
<dbReference type="InterPro" id="IPR000551">
    <property type="entry name" value="MerR-type_HTH_dom"/>
</dbReference>
<dbReference type="AlphaFoldDB" id="A0A1R1EMM3"/>